<keyword evidence="4" id="KW-0680">Restriction system</keyword>
<keyword evidence="1 6" id="KW-0489">Methyltransferase</keyword>
<dbReference type="GO" id="GO:0032259">
    <property type="term" value="P:methylation"/>
    <property type="evidence" value="ECO:0007669"/>
    <property type="project" value="UniProtKB-KW"/>
</dbReference>
<dbReference type="EMBL" id="FAUW01000003">
    <property type="protein sequence ID" value="CUU81175.1"/>
    <property type="molecule type" value="Genomic_DNA"/>
</dbReference>
<dbReference type="EC" id="2.1.1.37" evidence="8"/>
<dbReference type="PANTHER" id="PTHR46098:SF1">
    <property type="entry name" value="TRNA (CYTOSINE(38)-C(5))-METHYLTRANSFERASE"/>
    <property type="match status" value="1"/>
</dbReference>
<dbReference type="SUPFAM" id="SSF53335">
    <property type="entry name" value="S-adenosyl-L-methionine-dependent methyltransferases"/>
    <property type="match status" value="1"/>
</dbReference>
<evidence type="ECO:0000313" key="9">
    <source>
        <dbReference type="EMBL" id="CUU81175.1"/>
    </source>
</evidence>
<dbReference type="Gene3D" id="3.40.50.150">
    <property type="entry name" value="Vaccinia Virus protein VP39"/>
    <property type="match status" value="1"/>
</dbReference>
<dbReference type="PRINTS" id="PR00105">
    <property type="entry name" value="C5METTRFRASE"/>
</dbReference>
<evidence type="ECO:0000256" key="1">
    <source>
        <dbReference type="ARBA" id="ARBA00022603"/>
    </source>
</evidence>
<dbReference type="AlphaFoldDB" id="A0A9W5AS47"/>
<accession>A0A9W5AS47</accession>
<dbReference type="PROSITE" id="PS00095">
    <property type="entry name" value="C5_MTASE_2"/>
    <property type="match status" value="1"/>
</dbReference>
<evidence type="ECO:0000256" key="6">
    <source>
        <dbReference type="PROSITE-ProRule" id="PRU01016"/>
    </source>
</evidence>
<dbReference type="Proteomes" id="UP000052257">
    <property type="component" value="Unassembled WGS sequence"/>
</dbReference>
<evidence type="ECO:0000256" key="4">
    <source>
        <dbReference type="ARBA" id="ARBA00022747"/>
    </source>
</evidence>
<evidence type="ECO:0000256" key="8">
    <source>
        <dbReference type="RuleBase" id="RU000417"/>
    </source>
</evidence>
<dbReference type="NCBIfam" id="TIGR00675">
    <property type="entry name" value="dcm"/>
    <property type="match status" value="1"/>
</dbReference>
<name>A0A9W5AS47_CAMHY</name>
<gene>
    <name evidence="9" type="primary">hhaIM</name>
    <name evidence="9" type="ORF">ERS739220_01190</name>
</gene>
<comment type="catalytic activity">
    <reaction evidence="5 8">
        <text>a 2'-deoxycytidine in DNA + S-adenosyl-L-methionine = a 5-methyl-2'-deoxycytidine in DNA + S-adenosyl-L-homocysteine + H(+)</text>
        <dbReference type="Rhea" id="RHEA:13681"/>
        <dbReference type="Rhea" id="RHEA-COMP:11369"/>
        <dbReference type="Rhea" id="RHEA-COMP:11370"/>
        <dbReference type="ChEBI" id="CHEBI:15378"/>
        <dbReference type="ChEBI" id="CHEBI:57856"/>
        <dbReference type="ChEBI" id="CHEBI:59789"/>
        <dbReference type="ChEBI" id="CHEBI:85452"/>
        <dbReference type="ChEBI" id="CHEBI:85454"/>
        <dbReference type="EC" id="2.1.1.37"/>
    </reaction>
</comment>
<evidence type="ECO:0000256" key="7">
    <source>
        <dbReference type="RuleBase" id="RU000416"/>
    </source>
</evidence>
<dbReference type="InterPro" id="IPR050750">
    <property type="entry name" value="C5-MTase"/>
</dbReference>
<reference evidence="9 10" key="1">
    <citation type="submission" date="2015-11" db="EMBL/GenBank/DDBJ databases">
        <authorList>
            <consortium name="Pathogen Informatics"/>
        </authorList>
    </citation>
    <scope>NUCLEOTIDE SEQUENCE [LARGE SCALE GENOMIC DNA]</scope>
    <source>
        <strain evidence="9 10">006A-0191</strain>
    </source>
</reference>
<feature type="active site" evidence="6">
    <location>
        <position position="69"/>
    </location>
</feature>
<comment type="similarity">
    <text evidence="6 7">Belongs to the class I-like SAM-binding methyltransferase superfamily. C5-methyltransferase family.</text>
</comment>
<keyword evidence="3 6" id="KW-0949">S-adenosyl-L-methionine</keyword>
<dbReference type="Pfam" id="PF00145">
    <property type="entry name" value="DNA_methylase"/>
    <property type="match status" value="1"/>
</dbReference>
<evidence type="ECO:0000256" key="2">
    <source>
        <dbReference type="ARBA" id="ARBA00022679"/>
    </source>
</evidence>
<keyword evidence="2 6" id="KW-0808">Transferase</keyword>
<protein>
    <recommendedName>
        <fullName evidence="8">Cytosine-specific methyltransferase</fullName>
        <ecNumber evidence="8">2.1.1.37</ecNumber>
    </recommendedName>
</protein>
<dbReference type="RefSeq" id="WP_277934085.1">
    <property type="nucleotide sequence ID" value="NZ_FAUT01000001.1"/>
</dbReference>
<dbReference type="GO" id="GO:0009307">
    <property type="term" value="P:DNA restriction-modification system"/>
    <property type="evidence" value="ECO:0007669"/>
    <property type="project" value="UniProtKB-KW"/>
</dbReference>
<evidence type="ECO:0000256" key="3">
    <source>
        <dbReference type="ARBA" id="ARBA00022691"/>
    </source>
</evidence>
<dbReference type="GO" id="GO:0003886">
    <property type="term" value="F:DNA (cytosine-5-)-methyltransferase activity"/>
    <property type="evidence" value="ECO:0007669"/>
    <property type="project" value="UniProtKB-EC"/>
</dbReference>
<sequence length="305" mass="35165">MKIASFFAGVGGIEQGFEEHEVIYANEIDKNAVVTYMNNFKVNVDNVDIKQVDEKKLPNFDILMAGFPCQAFSVAGYRLGFNDARGTLFFELMRIAKHKKPKIIFLENVKNLVSHDGGKTFSTMLNVLEELGYKVKYKVLNAMEYGNTPQNRERIYILAFKNKNDYKDFEFPDPIELTTKLSDVIDFEAKVDDKYYYTSKFKQYDLLVSQITKKYTIYQWRRQYVRENKSNVCPTLTANMGTGGHNVPLILSKFGIRKLTPKECFNLQGFPKEFNLPNIADSHLYKQSGNSVCVNVIKRIAQRLN</sequence>
<dbReference type="InterPro" id="IPR029063">
    <property type="entry name" value="SAM-dependent_MTases_sf"/>
</dbReference>
<comment type="caution">
    <text evidence="9">The sequence shown here is derived from an EMBL/GenBank/DDBJ whole genome shotgun (WGS) entry which is preliminary data.</text>
</comment>
<evidence type="ECO:0000256" key="5">
    <source>
        <dbReference type="ARBA" id="ARBA00047422"/>
    </source>
</evidence>
<dbReference type="InterPro" id="IPR001525">
    <property type="entry name" value="C5_MeTfrase"/>
</dbReference>
<organism evidence="9 10">
    <name type="scientific">Campylobacter hyointestinalis subsp. hyointestinalis</name>
    <dbReference type="NCBI Taxonomy" id="91352"/>
    <lineage>
        <taxon>Bacteria</taxon>
        <taxon>Pseudomonadati</taxon>
        <taxon>Campylobacterota</taxon>
        <taxon>Epsilonproteobacteria</taxon>
        <taxon>Campylobacterales</taxon>
        <taxon>Campylobacteraceae</taxon>
        <taxon>Campylobacter</taxon>
    </lineage>
</organism>
<dbReference type="InterPro" id="IPR031303">
    <property type="entry name" value="C5_meth_CS"/>
</dbReference>
<dbReference type="CDD" id="cd00315">
    <property type="entry name" value="Cyt_C5_DNA_methylase"/>
    <property type="match status" value="1"/>
</dbReference>
<evidence type="ECO:0000313" key="10">
    <source>
        <dbReference type="Proteomes" id="UP000052257"/>
    </source>
</evidence>
<dbReference type="PROSITE" id="PS00094">
    <property type="entry name" value="C5_MTASE_1"/>
    <property type="match status" value="1"/>
</dbReference>
<dbReference type="PANTHER" id="PTHR46098">
    <property type="entry name" value="TRNA (CYTOSINE(38)-C(5))-METHYLTRANSFERASE"/>
    <property type="match status" value="1"/>
</dbReference>
<proteinExistence type="inferred from homology"/>
<dbReference type="InterPro" id="IPR018117">
    <property type="entry name" value="C5_DNA_meth_AS"/>
</dbReference>
<dbReference type="PROSITE" id="PS51679">
    <property type="entry name" value="SAM_MT_C5"/>
    <property type="match status" value="1"/>
</dbReference>
<dbReference type="Gene3D" id="3.90.120.10">
    <property type="entry name" value="DNA Methylase, subunit A, domain 2"/>
    <property type="match status" value="1"/>
</dbReference>